<dbReference type="Proteomes" id="UP001151582">
    <property type="component" value="Unassembled WGS sequence"/>
</dbReference>
<comment type="subcellular location">
    <subcellularLocation>
        <location evidence="1">Cytoplasm</location>
        <location evidence="1">Cytoskeleton</location>
    </subcellularLocation>
</comment>
<evidence type="ECO:0000259" key="5">
    <source>
        <dbReference type="PROSITE" id="PS51460"/>
    </source>
</evidence>
<dbReference type="AlphaFoldDB" id="A0A9W8B404"/>
<feature type="compositionally biased region" description="Polar residues" evidence="4">
    <location>
        <begin position="493"/>
        <end position="510"/>
    </location>
</feature>
<evidence type="ECO:0000256" key="1">
    <source>
        <dbReference type="ARBA" id="ARBA00004245"/>
    </source>
</evidence>
<dbReference type="InterPro" id="IPR036534">
    <property type="entry name" value="GAR_dom_sf"/>
</dbReference>
<proteinExistence type="predicted"/>
<evidence type="ECO:0000313" key="7">
    <source>
        <dbReference type="Proteomes" id="UP001151582"/>
    </source>
</evidence>
<protein>
    <recommendedName>
        <fullName evidence="5">GAR domain-containing protein</fullName>
    </recommendedName>
</protein>
<feature type="region of interest" description="Disordered" evidence="4">
    <location>
        <begin position="422"/>
        <end position="449"/>
    </location>
</feature>
<evidence type="ECO:0000313" key="6">
    <source>
        <dbReference type="EMBL" id="KAJ1983536.1"/>
    </source>
</evidence>
<feature type="compositionally biased region" description="Polar residues" evidence="4">
    <location>
        <begin position="1059"/>
        <end position="1070"/>
    </location>
</feature>
<reference evidence="6" key="1">
    <citation type="submission" date="2022-07" db="EMBL/GenBank/DDBJ databases">
        <title>Phylogenomic reconstructions and comparative analyses of Kickxellomycotina fungi.</title>
        <authorList>
            <person name="Reynolds N.K."/>
            <person name="Stajich J.E."/>
            <person name="Barry K."/>
            <person name="Grigoriev I.V."/>
            <person name="Crous P."/>
            <person name="Smith M.E."/>
        </authorList>
    </citation>
    <scope>NUCLEOTIDE SEQUENCE</scope>
    <source>
        <strain evidence="6">RSA 567</strain>
    </source>
</reference>
<feature type="region of interest" description="Disordered" evidence="4">
    <location>
        <begin position="1033"/>
        <end position="1070"/>
    </location>
</feature>
<keyword evidence="3" id="KW-0206">Cytoskeleton</keyword>
<evidence type="ECO:0000256" key="3">
    <source>
        <dbReference type="ARBA" id="ARBA00023212"/>
    </source>
</evidence>
<feature type="compositionally biased region" description="Low complexity" evidence="4">
    <location>
        <begin position="782"/>
        <end position="798"/>
    </location>
</feature>
<dbReference type="EMBL" id="JANBQB010000051">
    <property type="protein sequence ID" value="KAJ1983536.1"/>
    <property type="molecule type" value="Genomic_DNA"/>
</dbReference>
<feature type="compositionally biased region" description="Basic residues" evidence="4">
    <location>
        <begin position="682"/>
        <end position="691"/>
    </location>
</feature>
<keyword evidence="2" id="KW-0963">Cytoplasm</keyword>
<dbReference type="PROSITE" id="PS51460">
    <property type="entry name" value="GAR"/>
    <property type="match status" value="1"/>
</dbReference>
<name>A0A9W8B404_9FUNG</name>
<dbReference type="OrthoDB" id="5559380at2759"/>
<dbReference type="GO" id="GO:0008017">
    <property type="term" value="F:microtubule binding"/>
    <property type="evidence" value="ECO:0007669"/>
    <property type="project" value="InterPro"/>
</dbReference>
<dbReference type="Gene3D" id="1.20.58.60">
    <property type="match status" value="1"/>
</dbReference>
<keyword evidence="7" id="KW-1185">Reference proteome</keyword>
<gene>
    <name evidence="6" type="ORF">H4R34_001222</name>
</gene>
<dbReference type="SUPFAM" id="SSF143575">
    <property type="entry name" value="GAS2 domain-like"/>
    <property type="match status" value="1"/>
</dbReference>
<feature type="region of interest" description="Disordered" evidence="4">
    <location>
        <begin position="466"/>
        <end position="618"/>
    </location>
</feature>
<organism evidence="6 7">
    <name type="scientific">Dimargaris verticillata</name>
    <dbReference type="NCBI Taxonomy" id="2761393"/>
    <lineage>
        <taxon>Eukaryota</taxon>
        <taxon>Fungi</taxon>
        <taxon>Fungi incertae sedis</taxon>
        <taxon>Zoopagomycota</taxon>
        <taxon>Kickxellomycotina</taxon>
        <taxon>Dimargaritomycetes</taxon>
        <taxon>Dimargaritales</taxon>
        <taxon>Dimargaritaceae</taxon>
        <taxon>Dimargaris</taxon>
    </lineage>
</organism>
<evidence type="ECO:0000256" key="4">
    <source>
        <dbReference type="SAM" id="MobiDB-lite"/>
    </source>
</evidence>
<feature type="region of interest" description="Disordered" evidence="4">
    <location>
        <begin position="857"/>
        <end position="942"/>
    </location>
</feature>
<feature type="compositionally biased region" description="Polar residues" evidence="4">
    <location>
        <begin position="1036"/>
        <end position="1047"/>
    </location>
</feature>
<feature type="region of interest" description="Disordered" evidence="4">
    <location>
        <begin position="763"/>
        <end position="809"/>
    </location>
</feature>
<accession>A0A9W8B404</accession>
<evidence type="ECO:0000256" key="2">
    <source>
        <dbReference type="ARBA" id="ARBA00022490"/>
    </source>
</evidence>
<sequence>MHNFAPDTWAHAAELEKITQHSLGLRNGGLDGLTSLPQMLDQFASGAHEVQLWLEAAKVFLDSLDPSSPTASGRQCQEFDAMISDFTPTIELLCELGGKIQHRVDKIQASLPDDERYQRDEQAAQAHETLKAILAEWKTVNVQFSTTRHRLLEAQYADELYQTIAQAQTDIRQYVGSVQAFERQWAATHAPLVTSPASIHSNSPGSADPEVVPTSRALLGYKTDKIQRQEDHALARLHQQVGSFEPRLQQLKDRVTRFCTHHPLYRLPTHAVHLSFEVFYESVLTEWIDLNQYLAQLKRRMLSERWVYIYEDLSDEITADINTLVALIQSTRSDLIRVKTSATDSQDLTLGIEAVRAQFYSQRKRPFQTVSKLFRHLAARFDKEMLKQRKPALVKQYHALQHSWYEVQEAICHLEAELSHMMGATGSPHPGPSSPPGSESGQSSILEGFPTAPSVASVASSISLLQLDGGKPPMSPSRSSEATSPPGSPALGDNQTLDLSTLLAKSSKLQPPNRHQLVPTGTPMPHRSQATTPGLTQPAPPFATRLPRPKTPGPMGSAPQTRLDPALYRTRKSVDGAMLGIGSRPMSSMDLRRPKTPSMLPRPKTPIRSAATSPTPFQASLNATNAVPLPALPVFQKSPPDGVGRSRPLTPGTPSVASRWARTSAIDGHSRHGTGTAAHGKPPMHRPRPKTPSRNISFLSRTEPGSPRALHSPLPPKPGPANRTPGSNRSLRPSLDASDPQPPVVENGLINMDLLLQRSKAPTHRHTNLYTPSKLLSPSLGARHASSPSATASRRAASPVGPSGSHSYSLSQTLANSNMNAALAARATVPRTAAAARRALQSPGPAALGRHQLINLDPNLEPTASPTPAAGRRTRRLSGSADSSTAPPVRIKERPRSSLYHVVPDKSLPMLNANATGPHSPLAHTPSSLRMPVTRSSDDGGEYTAVEDENIWDEAVALNVVLSDLPHYEPVDSNDPLDQEISDIVNRSPVPTPVYRVEPGKYYFGADSAHEVGIGKLVLCRLRNTHVKSRAYRNAVSPTNSPQSLASVGSPPRLDVQSGAGSDTGSAHLTSPSKCAVLVRVGGGWQDLDVFLLDLSLSNVALGTVPSYRSQS</sequence>
<comment type="caution">
    <text evidence="6">The sequence shown here is derived from an EMBL/GenBank/DDBJ whole genome shotgun (WGS) entry which is preliminary data.</text>
</comment>
<feature type="compositionally biased region" description="Polar residues" evidence="4">
    <location>
        <begin position="476"/>
        <end position="485"/>
    </location>
</feature>
<feature type="region of interest" description="Disordered" evidence="4">
    <location>
        <begin position="632"/>
        <end position="746"/>
    </location>
</feature>
<dbReference type="SUPFAM" id="SSF46966">
    <property type="entry name" value="Spectrin repeat"/>
    <property type="match status" value="1"/>
</dbReference>
<feature type="domain" description="GAR" evidence="5">
    <location>
        <begin position="972"/>
        <end position="1099"/>
    </location>
</feature>
<dbReference type="InterPro" id="IPR003108">
    <property type="entry name" value="GAR_dom"/>
</dbReference>
<dbReference type="GO" id="GO:0005856">
    <property type="term" value="C:cytoskeleton"/>
    <property type="evidence" value="ECO:0007669"/>
    <property type="project" value="UniProtKB-SubCell"/>
</dbReference>